<feature type="transmembrane region" description="Helical" evidence="1">
    <location>
        <begin position="123"/>
        <end position="140"/>
    </location>
</feature>
<evidence type="ECO:0000256" key="1">
    <source>
        <dbReference type="SAM" id="Phobius"/>
    </source>
</evidence>
<sequence length="218" mass="25686">MKLLVNQISYICHTFEKRNNYFRDGKTEITEYNVRYLPVSTIIGILILSLLIFITPYILKGWRATAEYYSMYITLGFFLVLSLIYRKFKIYNYCLVQATCIAQYVVMFFHFIVISVFPYDDNYQVYISIFIMLMPALYIIRPSATFAISAVCGCIYIITAYRYKAIEIASQEAFTTIAALIFSRFISYFLFHMRVEYYMSRQKFISLSTTDELTSLLN</sequence>
<feature type="transmembrane region" description="Helical" evidence="1">
    <location>
        <begin position="145"/>
        <end position="161"/>
    </location>
</feature>
<proteinExistence type="predicted"/>
<gene>
    <name evidence="2" type="ORF">H9900_05505</name>
</gene>
<dbReference type="AlphaFoldDB" id="A0A9D1PSR2"/>
<accession>A0A9D1PSR2</accession>
<feature type="transmembrane region" description="Helical" evidence="1">
    <location>
        <begin position="69"/>
        <end position="86"/>
    </location>
</feature>
<organism evidence="2 3">
    <name type="scientific">Candidatus Monoglobus merdigallinarum</name>
    <dbReference type="NCBI Taxonomy" id="2838698"/>
    <lineage>
        <taxon>Bacteria</taxon>
        <taxon>Bacillati</taxon>
        <taxon>Bacillota</taxon>
        <taxon>Clostridia</taxon>
        <taxon>Monoglobales</taxon>
        <taxon>Monoglobaceae</taxon>
        <taxon>Monoglobus</taxon>
    </lineage>
</organism>
<protein>
    <submittedName>
        <fullName evidence="2">Uncharacterized protein</fullName>
    </submittedName>
</protein>
<dbReference type="Proteomes" id="UP000824162">
    <property type="component" value="Unassembled WGS sequence"/>
</dbReference>
<keyword evidence="1" id="KW-1133">Transmembrane helix</keyword>
<feature type="transmembrane region" description="Helical" evidence="1">
    <location>
        <begin position="36"/>
        <end position="57"/>
    </location>
</feature>
<keyword evidence="1" id="KW-0472">Membrane</keyword>
<evidence type="ECO:0000313" key="2">
    <source>
        <dbReference type="EMBL" id="HIV86249.1"/>
    </source>
</evidence>
<reference evidence="2" key="2">
    <citation type="submission" date="2021-04" db="EMBL/GenBank/DDBJ databases">
        <authorList>
            <person name="Gilroy R."/>
        </authorList>
    </citation>
    <scope>NUCLEOTIDE SEQUENCE</scope>
    <source>
        <strain evidence="2">5790</strain>
    </source>
</reference>
<feature type="transmembrane region" description="Helical" evidence="1">
    <location>
        <begin position="173"/>
        <end position="191"/>
    </location>
</feature>
<feature type="non-terminal residue" evidence="2">
    <location>
        <position position="218"/>
    </location>
</feature>
<evidence type="ECO:0000313" key="3">
    <source>
        <dbReference type="Proteomes" id="UP000824162"/>
    </source>
</evidence>
<dbReference type="EMBL" id="DXIJ01000114">
    <property type="protein sequence ID" value="HIV86249.1"/>
    <property type="molecule type" value="Genomic_DNA"/>
</dbReference>
<comment type="caution">
    <text evidence="2">The sequence shown here is derived from an EMBL/GenBank/DDBJ whole genome shotgun (WGS) entry which is preliminary data.</text>
</comment>
<reference evidence="2" key="1">
    <citation type="journal article" date="2021" name="PeerJ">
        <title>Extensive microbial diversity within the chicken gut microbiome revealed by metagenomics and culture.</title>
        <authorList>
            <person name="Gilroy R."/>
            <person name="Ravi A."/>
            <person name="Getino M."/>
            <person name="Pursley I."/>
            <person name="Horton D.L."/>
            <person name="Alikhan N.F."/>
            <person name="Baker D."/>
            <person name="Gharbi K."/>
            <person name="Hall N."/>
            <person name="Watson M."/>
            <person name="Adriaenssens E.M."/>
            <person name="Foster-Nyarko E."/>
            <person name="Jarju S."/>
            <person name="Secka A."/>
            <person name="Antonio M."/>
            <person name="Oren A."/>
            <person name="Chaudhuri R.R."/>
            <person name="La Ragione R."/>
            <person name="Hildebrand F."/>
            <person name="Pallen M.J."/>
        </authorList>
    </citation>
    <scope>NUCLEOTIDE SEQUENCE</scope>
    <source>
        <strain evidence="2">5790</strain>
    </source>
</reference>
<name>A0A9D1PSR2_9FIRM</name>
<keyword evidence="1" id="KW-0812">Transmembrane</keyword>
<feature type="transmembrane region" description="Helical" evidence="1">
    <location>
        <begin position="93"/>
        <end position="117"/>
    </location>
</feature>